<evidence type="ECO:0000256" key="1">
    <source>
        <dbReference type="ARBA" id="ARBA00023125"/>
    </source>
</evidence>
<sequence>MTKFSENSRSFEQYERPSIYSQRLNEDHLIDLERPPLPSIVNLISAPSLERECVIASLRHLFPRAEIRSFDSGSEWEAHATEQNPNEIVLYNLGDRSISDYETKEAVRGFIHRAGNRKVIIMAKSEEPSAFFDALECGAASYIPPSVGLEDLIEAMRLSSSKSVVISRKSVEVLRKAMTLQPAAASQKCGLERYFTERQLAVARALQRGAANKTIAYELDLCESTVKVHIRNIMRKLKATNRTQAAYKLNELAQGNTSIEVRSGS</sequence>
<dbReference type="Pfam" id="PF00196">
    <property type="entry name" value="GerE"/>
    <property type="match status" value="1"/>
</dbReference>
<dbReference type="PRINTS" id="PR00038">
    <property type="entry name" value="HTHLUXR"/>
</dbReference>
<name>A0A1H9X310_9RHOB</name>
<dbReference type="SUPFAM" id="SSF52172">
    <property type="entry name" value="CheY-like"/>
    <property type="match status" value="1"/>
</dbReference>
<protein>
    <submittedName>
        <fullName evidence="3">DNA-binding response regulator, NarL/FixJ family, contains REC and HTH domains</fullName>
    </submittedName>
</protein>
<proteinExistence type="predicted"/>
<dbReference type="AlphaFoldDB" id="A0A1H9X310"/>
<dbReference type="CDD" id="cd06170">
    <property type="entry name" value="LuxR_C_like"/>
    <property type="match status" value="1"/>
</dbReference>
<dbReference type="InterPro" id="IPR039420">
    <property type="entry name" value="WalR-like"/>
</dbReference>
<dbReference type="STRING" id="641238.SAMN04490244_11718"/>
<dbReference type="Proteomes" id="UP000198885">
    <property type="component" value="Unassembled WGS sequence"/>
</dbReference>
<dbReference type="EMBL" id="FOGU01000017">
    <property type="protein sequence ID" value="SES40469.1"/>
    <property type="molecule type" value="Genomic_DNA"/>
</dbReference>
<dbReference type="GO" id="GO:0003677">
    <property type="term" value="F:DNA binding"/>
    <property type="evidence" value="ECO:0007669"/>
    <property type="project" value="UniProtKB-KW"/>
</dbReference>
<dbReference type="OrthoDB" id="9810375at2"/>
<reference evidence="3 4" key="1">
    <citation type="submission" date="2016-10" db="EMBL/GenBank/DDBJ databases">
        <authorList>
            <person name="de Groot N.N."/>
        </authorList>
    </citation>
    <scope>NUCLEOTIDE SEQUENCE [LARGE SCALE GENOMIC DNA]</scope>
    <source>
        <strain evidence="3 4">DSM 23042</strain>
    </source>
</reference>
<dbReference type="SMART" id="SM00421">
    <property type="entry name" value="HTH_LUXR"/>
    <property type="match status" value="1"/>
</dbReference>
<dbReference type="PANTHER" id="PTHR43214">
    <property type="entry name" value="TWO-COMPONENT RESPONSE REGULATOR"/>
    <property type="match status" value="1"/>
</dbReference>
<evidence type="ECO:0000259" key="2">
    <source>
        <dbReference type="PROSITE" id="PS50043"/>
    </source>
</evidence>
<evidence type="ECO:0000313" key="4">
    <source>
        <dbReference type="Proteomes" id="UP000198885"/>
    </source>
</evidence>
<accession>A0A1H9X310</accession>
<dbReference type="InterPro" id="IPR016032">
    <property type="entry name" value="Sig_transdc_resp-reg_C-effctor"/>
</dbReference>
<dbReference type="InterPro" id="IPR000792">
    <property type="entry name" value="Tscrpt_reg_LuxR_C"/>
</dbReference>
<feature type="domain" description="HTH luxR-type" evidence="2">
    <location>
        <begin position="188"/>
        <end position="253"/>
    </location>
</feature>
<dbReference type="GO" id="GO:0006355">
    <property type="term" value="P:regulation of DNA-templated transcription"/>
    <property type="evidence" value="ECO:0007669"/>
    <property type="project" value="InterPro"/>
</dbReference>
<keyword evidence="1 3" id="KW-0238">DNA-binding</keyword>
<dbReference type="Gene3D" id="3.40.50.2300">
    <property type="match status" value="1"/>
</dbReference>
<dbReference type="InterPro" id="IPR011006">
    <property type="entry name" value="CheY-like_superfamily"/>
</dbReference>
<organism evidence="3 4">
    <name type="scientific">Tranquillimonas rosea</name>
    <dbReference type="NCBI Taxonomy" id="641238"/>
    <lineage>
        <taxon>Bacteria</taxon>
        <taxon>Pseudomonadati</taxon>
        <taxon>Pseudomonadota</taxon>
        <taxon>Alphaproteobacteria</taxon>
        <taxon>Rhodobacterales</taxon>
        <taxon>Roseobacteraceae</taxon>
        <taxon>Tranquillimonas</taxon>
    </lineage>
</organism>
<dbReference type="SUPFAM" id="SSF46894">
    <property type="entry name" value="C-terminal effector domain of the bipartite response regulators"/>
    <property type="match status" value="1"/>
</dbReference>
<dbReference type="PROSITE" id="PS00622">
    <property type="entry name" value="HTH_LUXR_1"/>
    <property type="match status" value="1"/>
</dbReference>
<dbReference type="PROSITE" id="PS50043">
    <property type="entry name" value="HTH_LUXR_2"/>
    <property type="match status" value="1"/>
</dbReference>
<gene>
    <name evidence="3" type="ORF">SAMN04490244_11718</name>
</gene>
<keyword evidence="4" id="KW-1185">Reference proteome</keyword>
<dbReference type="RefSeq" id="WP_092696211.1">
    <property type="nucleotide sequence ID" value="NZ_FOGU01000017.1"/>
</dbReference>
<evidence type="ECO:0000313" key="3">
    <source>
        <dbReference type="EMBL" id="SES40469.1"/>
    </source>
</evidence>